<evidence type="ECO:0000256" key="1">
    <source>
        <dbReference type="ARBA" id="ARBA00022723"/>
    </source>
</evidence>
<accession>A0ABY6ULB4</accession>
<feature type="domain" description="Xylanolytic transcriptional activator regulatory" evidence="7">
    <location>
        <begin position="175"/>
        <end position="251"/>
    </location>
</feature>
<evidence type="ECO:0000256" key="2">
    <source>
        <dbReference type="ARBA" id="ARBA00022833"/>
    </source>
</evidence>
<dbReference type="PANTHER" id="PTHR31313">
    <property type="entry name" value="TY1 ENHANCER ACTIVATOR"/>
    <property type="match status" value="1"/>
</dbReference>
<dbReference type="InterPro" id="IPR007219">
    <property type="entry name" value="XnlR_reg_dom"/>
</dbReference>
<evidence type="ECO:0000313" key="8">
    <source>
        <dbReference type="EMBL" id="VUC32080.1"/>
    </source>
</evidence>
<evidence type="ECO:0000256" key="6">
    <source>
        <dbReference type="ARBA" id="ARBA00023242"/>
    </source>
</evidence>
<dbReference type="Proteomes" id="UP000766486">
    <property type="component" value="Unassembled WGS sequence"/>
</dbReference>
<keyword evidence="5" id="KW-0804">Transcription</keyword>
<keyword evidence="6" id="KW-0539">Nucleus</keyword>
<protein>
    <recommendedName>
        <fullName evidence="7">Xylanolytic transcriptional activator regulatory domain-containing protein</fullName>
    </recommendedName>
</protein>
<keyword evidence="9" id="KW-1185">Reference proteome</keyword>
<keyword evidence="1" id="KW-0479">Metal-binding</keyword>
<keyword evidence="4" id="KW-0238">DNA-binding</keyword>
<evidence type="ECO:0000259" key="7">
    <source>
        <dbReference type="SMART" id="SM00906"/>
    </source>
</evidence>
<dbReference type="CDD" id="cd12148">
    <property type="entry name" value="fungal_TF_MHR"/>
    <property type="match status" value="1"/>
</dbReference>
<evidence type="ECO:0000256" key="4">
    <source>
        <dbReference type="ARBA" id="ARBA00023125"/>
    </source>
</evidence>
<dbReference type="PANTHER" id="PTHR31313:SF81">
    <property type="entry name" value="TY1 ENHANCER ACTIVATOR"/>
    <property type="match status" value="1"/>
</dbReference>
<comment type="caution">
    <text evidence="8">The sequence shown here is derived from an EMBL/GenBank/DDBJ whole genome shotgun (WGS) entry which is preliminary data.</text>
</comment>
<dbReference type="SMART" id="SM00906">
    <property type="entry name" value="Fungal_trans"/>
    <property type="match status" value="1"/>
</dbReference>
<organism evidence="8 9">
    <name type="scientific">Bionectria ochroleuca</name>
    <name type="common">Gliocladium roseum</name>
    <dbReference type="NCBI Taxonomy" id="29856"/>
    <lineage>
        <taxon>Eukaryota</taxon>
        <taxon>Fungi</taxon>
        <taxon>Dikarya</taxon>
        <taxon>Ascomycota</taxon>
        <taxon>Pezizomycotina</taxon>
        <taxon>Sordariomycetes</taxon>
        <taxon>Hypocreomycetidae</taxon>
        <taxon>Hypocreales</taxon>
        <taxon>Bionectriaceae</taxon>
        <taxon>Clonostachys</taxon>
    </lineage>
</organism>
<evidence type="ECO:0000256" key="5">
    <source>
        <dbReference type="ARBA" id="ARBA00023163"/>
    </source>
</evidence>
<keyword evidence="2" id="KW-0862">Zinc</keyword>
<evidence type="ECO:0000256" key="3">
    <source>
        <dbReference type="ARBA" id="ARBA00023015"/>
    </source>
</evidence>
<dbReference type="InterPro" id="IPR051615">
    <property type="entry name" value="Transcr_Regulatory_Elem"/>
</dbReference>
<dbReference type="EMBL" id="CABFNS010000844">
    <property type="protein sequence ID" value="VUC32080.1"/>
    <property type="molecule type" value="Genomic_DNA"/>
</dbReference>
<keyword evidence="3" id="KW-0805">Transcription regulation</keyword>
<proteinExistence type="predicted"/>
<gene>
    <name evidence="8" type="ORF">CLO192961_LOCUS320707</name>
</gene>
<reference evidence="8 9" key="1">
    <citation type="submission" date="2019-06" db="EMBL/GenBank/DDBJ databases">
        <authorList>
            <person name="Broberg M."/>
        </authorList>
    </citation>
    <scope>NUCLEOTIDE SEQUENCE [LARGE SCALE GENOMIC DNA]</scope>
</reference>
<dbReference type="Pfam" id="PF04082">
    <property type="entry name" value="Fungal_trans"/>
    <property type="match status" value="1"/>
</dbReference>
<name>A0ABY6ULB4_BIOOC</name>
<sequence>MTGMIGCLRIGDHAQLHFFGAQSSYHLVNDFSNPDELRHIITSQQQGLLAVERLGLNVSLPISLQTHLLELYWRWQHPSTYLIHKNLFCEAFQSRTYGKYCTPLLLSSIFALASRFSDRPELRAIANNTETMGQAFFEQAKVLFLHESQAPTVATIQAAALMSLRALSDGHEALGWLYGGNATRMALNLGLNIDCSPWVAAGVISADDAEARKITWWGCVYLDKLVIIGCGRTTRLHESFADDVPKAEHVAGGGVRAVGAKLTHIIGYST</sequence>
<evidence type="ECO:0000313" key="9">
    <source>
        <dbReference type="Proteomes" id="UP000766486"/>
    </source>
</evidence>